<dbReference type="EMBL" id="GEDG01041013">
    <property type="protein sequence ID" value="JAP06526.1"/>
    <property type="molecule type" value="Transcribed_RNA"/>
</dbReference>
<proteinExistence type="predicted"/>
<name>A0A0V0GF68_SOLCH</name>
<evidence type="ECO:0000313" key="1">
    <source>
        <dbReference type="EMBL" id="JAP06526.1"/>
    </source>
</evidence>
<reference evidence="1" key="1">
    <citation type="submission" date="2015-12" db="EMBL/GenBank/DDBJ databases">
        <title>Gene expression during late stages of embryo sac development: a critical building block for successful pollen-pistil interactions.</title>
        <authorList>
            <person name="Liu Y."/>
            <person name="Joly V."/>
            <person name="Sabar M."/>
            <person name="Matton D.P."/>
        </authorList>
    </citation>
    <scope>NUCLEOTIDE SEQUENCE</scope>
</reference>
<feature type="non-terminal residue" evidence="1">
    <location>
        <position position="65"/>
    </location>
</feature>
<accession>A0A0V0GF68</accession>
<protein>
    <submittedName>
        <fullName evidence="1">Putative ovule protein</fullName>
    </submittedName>
</protein>
<dbReference type="AlphaFoldDB" id="A0A0V0GF68"/>
<sequence length="65" mass="7894">MNHCISRNSNIMRHYVFCISCLEKLINEFRHELDPNRRNRYRENIQPTTTTLGLRCGSFFFLRMV</sequence>
<organism evidence="1">
    <name type="scientific">Solanum chacoense</name>
    <name type="common">Chaco potato</name>
    <dbReference type="NCBI Taxonomy" id="4108"/>
    <lineage>
        <taxon>Eukaryota</taxon>
        <taxon>Viridiplantae</taxon>
        <taxon>Streptophyta</taxon>
        <taxon>Embryophyta</taxon>
        <taxon>Tracheophyta</taxon>
        <taxon>Spermatophyta</taxon>
        <taxon>Magnoliopsida</taxon>
        <taxon>eudicotyledons</taxon>
        <taxon>Gunneridae</taxon>
        <taxon>Pentapetalae</taxon>
        <taxon>asterids</taxon>
        <taxon>lamiids</taxon>
        <taxon>Solanales</taxon>
        <taxon>Solanaceae</taxon>
        <taxon>Solanoideae</taxon>
        <taxon>Solaneae</taxon>
        <taxon>Solanum</taxon>
    </lineage>
</organism>